<keyword evidence="2" id="KW-0732">Signal</keyword>
<dbReference type="InterPro" id="IPR011765">
    <property type="entry name" value="Pept_M16_N"/>
</dbReference>
<reference evidence="5 6" key="1">
    <citation type="submission" date="2015-09" db="EMBL/GenBank/DDBJ databases">
        <title>Sorangium comparison.</title>
        <authorList>
            <person name="Zaburannyi N."/>
            <person name="Bunk B."/>
            <person name="Overmann J."/>
            <person name="Mueller R."/>
        </authorList>
    </citation>
    <scope>NUCLEOTIDE SEQUENCE [LARGE SCALE GENOMIC DNA]</scope>
    <source>
        <strain evidence="5 6">So ce26</strain>
    </source>
</reference>
<proteinExistence type="predicted"/>
<dbReference type="PROSITE" id="PS51257">
    <property type="entry name" value="PROKAR_LIPOPROTEIN"/>
    <property type="match status" value="1"/>
</dbReference>
<evidence type="ECO:0000256" key="1">
    <source>
        <dbReference type="SAM" id="MobiDB-lite"/>
    </source>
</evidence>
<dbReference type="PANTHER" id="PTHR11851:SF224">
    <property type="entry name" value="PROCESSING PROTEASE"/>
    <property type="match status" value="1"/>
</dbReference>
<evidence type="ECO:0000259" key="4">
    <source>
        <dbReference type="Pfam" id="PF05193"/>
    </source>
</evidence>
<dbReference type="AlphaFoldDB" id="A0A2L0ELY4"/>
<dbReference type="RefSeq" id="WP_234023489.1">
    <property type="nucleotide sequence ID" value="NZ_CP012673.1"/>
</dbReference>
<protein>
    <submittedName>
        <fullName evidence="5">Peptidase M16</fullName>
    </submittedName>
</protein>
<evidence type="ECO:0000313" key="6">
    <source>
        <dbReference type="Proteomes" id="UP000238348"/>
    </source>
</evidence>
<evidence type="ECO:0000259" key="3">
    <source>
        <dbReference type="Pfam" id="PF00675"/>
    </source>
</evidence>
<dbReference type="SUPFAM" id="SSF63411">
    <property type="entry name" value="LuxS/MPP-like metallohydrolase"/>
    <property type="match status" value="2"/>
</dbReference>
<dbReference type="InterPro" id="IPR007863">
    <property type="entry name" value="Peptidase_M16_C"/>
</dbReference>
<dbReference type="EMBL" id="CP012673">
    <property type="protein sequence ID" value="AUX40311.1"/>
    <property type="molecule type" value="Genomic_DNA"/>
</dbReference>
<feature type="compositionally biased region" description="Low complexity" evidence="1">
    <location>
        <begin position="22"/>
        <end position="35"/>
    </location>
</feature>
<evidence type="ECO:0000256" key="2">
    <source>
        <dbReference type="SAM" id="SignalP"/>
    </source>
</evidence>
<dbReference type="Pfam" id="PF00675">
    <property type="entry name" value="Peptidase_M16"/>
    <property type="match status" value="1"/>
</dbReference>
<feature type="chain" id="PRO_5014856312" evidence="2">
    <location>
        <begin position="21"/>
        <end position="588"/>
    </location>
</feature>
<accession>A0A2L0ELY4</accession>
<organism evidence="5 6">
    <name type="scientific">Sorangium cellulosum</name>
    <name type="common">Polyangium cellulosum</name>
    <dbReference type="NCBI Taxonomy" id="56"/>
    <lineage>
        <taxon>Bacteria</taxon>
        <taxon>Pseudomonadati</taxon>
        <taxon>Myxococcota</taxon>
        <taxon>Polyangia</taxon>
        <taxon>Polyangiales</taxon>
        <taxon>Polyangiaceae</taxon>
        <taxon>Sorangium</taxon>
    </lineage>
</organism>
<dbReference type="Proteomes" id="UP000238348">
    <property type="component" value="Chromosome"/>
</dbReference>
<dbReference type="InterPro" id="IPR050361">
    <property type="entry name" value="MPP/UQCRC_Complex"/>
</dbReference>
<dbReference type="PANTHER" id="PTHR11851">
    <property type="entry name" value="METALLOPROTEASE"/>
    <property type="match status" value="1"/>
</dbReference>
<feature type="region of interest" description="Disordered" evidence="1">
    <location>
        <begin position="22"/>
        <end position="59"/>
    </location>
</feature>
<feature type="region of interest" description="Disordered" evidence="1">
    <location>
        <begin position="503"/>
        <end position="588"/>
    </location>
</feature>
<sequence>MSMKRILSVSLAAAALAACAPTPKAPPAATTAARPAPAPAAPPPPAPADAFRKSPPPPGPEVVFVPPRIEEAKLANGIRVLVVERHELPIVAVEVTTVRGADQADPGVGAFAGAMLTQGTKTRSALAFSDALGKLGANYASWVTFDGGGVQGQSVTPRFGEMLTLLGDAYMNPAFDRTEIERERSRRITQLAEMNDRPSSLLSIAQGMTLYPEGHAYSAPLLGTEAALKKITPAALAKFHAAQFRPELTTIAMAGNITRADAVKEAERVFGAWKGPAGAPTAPPTAELPATPPALAAGAPRVVVVDRPGLTQSTVVVTMPGVPRSTKDHDALLVMNTLLGGQFSSRLNLNLREKHAYTYGARSSFDMRHGPGPFSAGGAIVRENTGPAVREILAEIDRMRREPVTIEELADAKANLIRQLPARFETAGATASTLASLAVYGLPLDEFATRPARIQRITPVDVQRVAQQYLLPEQLRVVLVGDAGAIGEQLSALRLGPITVQKAPGVTSGDAADKLGKGAAGPEAAKPAAAAPAQAAKPAAAAPAQAAKPATAAPAQGAKPAAAAPAQGAAKPAAPAQPKAPSPATNKP</sequence>
<dbReference type="Gene3D" id="3.30.830.10">
    <property type="entry name" value="Metalloenzyme, LuxS/M16 peptidase-like"/>
    <property type="match status" value="2"/>
</dbReference>
<feature type="domain" description="Peptidase M16 C-terminal" evidence="4">
    <location>
        <begin position="230"/>
        <end position="416"/>
    </location>
</feature>
<feature type="compositionally biased region" description="Pro residues" evidence="1">
    <location>
        <begin position="36"/>
        <end position="47"/>
    </location>
</feature>
<evidence type="ECO:0000313" key="5">
    <source>
        <dbReference type="EMBL" id="AUX40311.1"/>
    </source>
</evidence>
<feature type="signal peptide" evidence="2">
    <location>
        <begin position="1"/>
        <end position="20"/>
    </location>
</feature>
<dbReference type="Pfam" id="PF05193">
    <property type="entry name" value="Peptidase_M16_C"/>
    <property type="match status" value="1"/>
</dbReference>
<feature type="domain" description="Peptidase M16 N-terminal" evidence="3">
    <location>
        <begin position="103"/>
        <end position="202"/>
    </location>
</feature>
<feature type="compositionally biased region" description="Low complexity" evidence="1">
    <location>
        <begin position="520"/>
        <end position="588"/>
    </location>
</feature>
<dbReference type="InterPro" id="IPR011249">
    <property type="entry name" value="Metalloenz_LuxS/M16"/>
</dbReference>
<dbReference type="GO" id="GO:0046872">
    <property type="term" value="F:metal ion binding"/>
    <property type="evidence" value="ECO:0007669"/>
    <property type="project" value="InterPro"/>
</dbReference>
<gene>
    <name evidence="5" type="ORF">SOCE26_017110</name>
</gene>
<name>A0A2L0ELY4_SORCE</name>